<evidence type="ECO:0000256" key="3">
    <source>
        <dbReference type="RuleBase" id="RU004508"/>
    </source>
</evidence>
<protein>
    <submittedName>
        <fullName evidence="4">LegC family aminotransferase</fullName>
    </submittedName>
</protein>
<dbReference type="CDD" id="cd00616">
    <property type="entry name" value="AHBA_syn"/>
    <property type="match status" value="1"/>
</dbReference>
<dbReference type="Pfam" id="PF01041">
    <property type="entry name" value="DegT_DnrJ_EryC1"/>
    <property type="match status" value="1"/>
</dbReference>
<comment type="similarity">
    <text evidence="3">Belongs to the DegT/DnrJ/EryC1 family.</text>
</comment>
<dbReference type="KEGG" id="lkm:EFP84_17915"/>
<gene>
    <name evidence="4" type="ORF">EFP84_17915</name>
</gene>
<evidence type="ECO:0000313" key="4">
    <source>
        <dbReference type="EMBL" id="AYV57199.1"/>
    </source>
</evidence>
<dbReference type="AlphaFoldDB" id="A0AAD0USK7"/>
<dbReference type="NCBIfam" id="TIGR04181">
    <property type="entry name" value="NHT_00031"/>
    <property type="match status" value="1"/>
</dbReference>
<dbReference type="GO" id="GO:0000271">
    <property type="term" value="P:polysaccharide biosynthetic process"/>
    <property type="evidence" value="ECO:0007669"/>
    <property type="project" value="TreeGrafter"/>
</dbReference>
<dbReference type="InterPro" id="IPR000653">
    <property type="entry name" value="DegT/StrS_aminotransferase"/>
</dbReference>
<name>A0AAD0USK7_9LEPT</name>
<dbReference type="EMBL" id="CP033614">
    <property type="protein sequence ID" value="AYV57199.1"/>
    <property type="molecule type" value="Genomic_DNA"/>
</dbReference>
<feature type="active site" description="Proton acceptor" evidence="1">
    <location>
        <position position="217"/>
    </location>
</feature>
<accession>A0AAD0USK7</accession>
<evidence type="ECO:0000256" key="2">
    <source>
        <dbReference type="PIRSR" id="PIRSR000390-2"/>
    </source>
</evidence>
<dbReference type="Proteomes" id="UP000276407">
    <property type="component" value="Chromosome 1"/>
</dbReference>
<dbReference type="RefSeq" id="WP_123180181.1">
    <property type="nucleotide sequence ID" value="NZ_CP033614.1"/>
</dbReference>
<dbReference type="Gene3D" id="3.40.640.10">
    <property type="entry name" value="Type I PLP-dependent aspartate aminotransferase-like (Major domain)"/>
    <property type="match status" value="1"/>
</dbReference>
<dbReference type="PANTHER" id="PTHR30244:SF30">
    <property type="entry name" value="BLR5990 PROTEIN"/>
    <property type="match status" value="1"/>
</dbReference>
<dbReference type="Gene3D" id="3.90.1150.10">
    <property type="entry name" value="Aspartate Aminotransferase, domain 1"/>
    <property type="match status" value="1"/>
</dbReference>
<dbReference type="PANTHER" id="PTHR30244">
    <property type="entry name" value="TRANSAMINASE"/>
    <property type="match status" value="1"/>
</dbReference>
<dbReference type="InterPro" id="IPR026385">
    <property type="entry name" value="LegC-like"/>
</dbReference>
<keyword evidence="2 3" id="KW-0663">Pyridoxal phosphate</keyword>
<dbReference type="PIRSF" id="PIRSF000390">
    <property type="entry name" value="PLP_StrS"/>
    <property type="match status" value="1"/>
</dbReference>
<dbReference type="GO" id="GO:0008483">
    <property type="term" value="F:transaminase activity"/>
    <property type="evidence" value="ECO:0007669"/>
    <property type="project" value="UniProtKB-KW"/>
</dbReference>
<reference evidence="4 5" key="1">
    <citation type="submission" date="2018-11" db="EMBL/GenBank/DDBJ databases">
        <title>Complete genome sequence of Leptospira kmetyi isolate LS 001/16 from soil sample associated with a leptospirosis patient in Kelantan.</title>
        <authorList>
            <person name="Muhammad Yusoff F."/>
            <person name="Muhammad Yusoff S."/>
            <person name="Ahmad M.N."/>
            <person name="Yusof N.Y."/>
            <person name="Aziah I."/>
        </authorList>
    </citation>
    <scope>NUCLEOTIDE SEQUENCE [LARGE SCALE GENOMIC DNA]</scope>
    <source>
        <strain evidence="4 5">LS 001/16</strain>
    </source>
</reference>
<dbReference type="InterPro" id="IPR015424">
    <property type="entry name" value="PyrdxlP-dep_Trfase"/>
</dbReference>
<dbReference type="SUPFAM" id="SSF53383">
    <property type="entry name" value="PLP-dependent transferases"/>
    <property type="match status" value="1"/>
</dbReference>
<evidence type="ECO:0000313" key="5">
    <source>
        <dbReference type="Proteomes" id="UP000276407"/>
    </source>
</evidence>
<dbReference type="GO" id="GO:0030170">
    <property type="term" value="F:pyridoxal phosphate binding"/>
    <property type="evidence" value="ECO:0007669"/>
    <property type="project" value="TreeGrafter"/>
</dbReference>
<keyword evidence="4" id="KW-0808">Transferase</keyword>
<evidence type="ECO:0000256" key="1">
    <source>
        <dbReference type="PIRSR" id="PIRSR000390-1"/>
    </source>
</evidence>
<dbReference type="InterPro" id="IPR015422">
    <property type="entry name" value="PyrdxlP-dep_Trfase_small"/>
</dbReference>
<proteinExistence type="inferred from homology"/>
<organism evidence="4 5">
    <name type="scientific">Leptospira kmetyi</name>
    <dbReference type="NCBI Taxonomy" id="408139"/>
    <lineage>
        <taxon>Bacteria</taxon>
        <taxon>Pseudomonadati</taxon>
        <taxon>Spirochaetota</taxon>
        <taxon>Spirochaetia</taxon>
        <taxon>Leptospirales</taxon>
        <taxon>Leptospiraceae</taxon>
        <taxon>Leptospira</taxon>
    </lineage>
</organism>
<keyword evidence="4" id="KW-0032">Aminotransferase</keyword>
<dbReference type="InterPro" id="IPR015421">
    <property type="entry name" value="PyrdxlP-dep_Trfase_major"/>
</dbReference>
<sequence length="383" mass="42862">MNPDFSKIVDFIREKYPNESPVPLHAPRFIGNEKKYLSECIDSTYVSYVGEFVTRFETMTAEFVGVKYAIATSSGTVALHAALKVAGVKSGDLVITQALTFVATANSISHAGADCLFIDVDRDDLGLSPDMLEEYLRSNTEMRSDGCYDRKTNQRIRACVPVHVFGNPCKIERIAEICKQYSILLLEDSAESLGSYVSGKHTGSFGSMGILSYNGNKIVTTGGGGMILTNDESFSKAAKHITTTAKIPHPWNFVHDEIGYNYRMPNVNASIGVAQMESLSRFLSDKRTLALEYSEFFSSLGIASLNEQKNCKSNYWLNAIFLENRNERDAFLQYTNSVKVMTRPVWTLMNELKMYQNCPRTDLSNSYWAQDRVVNIPSSYRTV</sequence>
<feature type="modified residue" description="N6-(pyridoxal phosphate)lysine" evidence="2">
    <location>
        <position position="217"/>
    </location>
</feature>